<dbReference type="Pfam" id="PF02661">
    <property type="entry name" value="Fic"/>
    <property type="match status" value="1"/>
</dbReference>
<dbReference type="PANTHER" id="PTHR13504">
    <property type="entry name" value="FIDO DOMAIN-CONTAINING PROTEIN DDB_G0283145"/>
    <property type="match status" value="1"/>
</dbReference>
<dbReference type="Gene3D" id="1.10.10.10">
    <property type="entry name" value="Winged helix-like DNA-binding domain superfamily/Winged helix DNA-binding domain"/>
    <property type="match status" value="1"/>
</dbReference>
<dbReference type="InterPro" id="IPR036388">
    <property type="entry name" value="WH-like_DNA-bd_sf"/>
</dbReference>
<gene>
    <name evidence="2" type="ORF">A2886_00490</name>
</gene>
<organism evidence="2 3">
    <name type="scientific">candidate division WWE3 bacterium RIFCSPHIGHO2_01_FULL_42_13</name>
    <dbReference type="NCBI Taxonomy" id="1802617"/>
    <lineage>
        <taxon>Bacteria</taxon>
        <taxon>Katanobacteria</taxon>
    </lineage>
</organism>
<dbReference type="Proteomes" id="UP000176608">
    <property type="component" value="Unassembled WGS sequence"/>
</dbReference>
<dbReference type="InterPro" id="IPR003812">
    <property type="entry name" value="Fido"/>
</dbReference>
<evidence type="ECO:0000313" key="2">
    <source>
        <dbReference type="EMBL" id="OGC47766.1"/>
    </source>
</evidence>
<reference evidence="2 3" key="1">
    <citation type="journal article" date="2016" name="Nat. Commun.">
        <title>Thousands of microbial genomes shed light on interconnected biogeochemical processes in an aquifer system.</title>
        <authorList>
            <person name="Anantharaman K."/>
            <person name="Brown C.T."/>
            <person name="Hug L.A."/>
            <person name="Sharon I."/>
            <person name="Castelle C.J."/>
            <person name="Probst A.J."/>
            <person name="Thomas B.C."/>
            <person name="Singh A."/>
            <person name="Wilkins M.J."/>
            <person name="Karaoz U."/>
            <person name="Brodie E.L."/>
            <person name="Williams K.H."/>
            <person name="Hubbard S.S."/>
            <person name="Banfield J.F."/>
        </authorList>
    </citation>
    <scope>NUCLEOTIDE SEQUENCE [LARGE SCALE GENOMIC DNA]</scope>
</reference>
<dbReference type="AlphaFoldDB" id="A0A1F4US78"/>
<dbReference type="SUPFAM" id="SSF140931">
    <property type="entry name" value="Fic-like"/>
    <property type="match status" value="1"/>
</dbReference>
<dbReference type="PANTHER" id="PTHR13504:SF38">
    <property type="entry name" value="FIDO DOMAIN-CONTAINING PROTEIN"/>
    <property type="match status" value="1"/>
</dbReference>
<dbReference type="EMBL" id="MEVA01000004">
    <property type="protein sequence ID" value="OGC47766.1"/>
    <property type="molecule type" value="Genomic_DNA"/>
</dbReference>
<dbReference type="Gene3D" id="1.10.3290.10">
    <property type="entry name" value="Fido-like domain"/>
    <property type="match status" value="1"/>
</dbReference>
<dbReference type="InterPro" id="IPR040198">
    <property type="entry name" value="Fido_containing"/>
</dbReference>
<dbReference type="InterPro" id="IPR036597">
    <property type="entry name" value="Fido-like_dom_sf"/>
</dbReference>
<name>A0A1F4US78_UNCKA</name>
<evidence type="ECO:0000259" key="1">
    <source>
        <dbReference type="PROSITE" id="PS51459"/>
    </source>
</evidence>
<feature type="domain" description="Fido" evidence="1">
    <location>
        <begin position="98"/>
        <end position="236"/>
    </location>
</feature>
<protein>
    <recommendedName>
        <fullName evidence="1">Fido domain-containing protein</fullName>
    </recommendedName>
</protein>
<dbReference type="PROSITE" id="PS51459">
    <property type="entry name" value="FIDO"/>
    <property type="match status" value="1"/>
</dbReference>
<comment type="caution">
    <text evidence="2">The sequence shown here is derived from an EMBL/GenBank/DDBJ whole genome shotgun (WGS) entry which is preliminary data.</text>
</comment>
<dbReference type="STRING" id="1802617.A2886_00490"/>
<sequence>MYVPEYTITSEILKNVASIEHSKAVIESQAVLPHWEQQLQKEAKIRAIKFSLATEGLIFETSEIKKYLDGISKKTSQEIENFKNALDEVDEVSQIKELDEVEIKGIHKTLTEKVLPEIKQGRYRSSKLEGGAMPEEILASMVELFDWYNSLDAQETHPILTCGIMLSQMEKIKPFDAMNSSISKLTARVCLKVGGYGINDYYSLEEFFANEKTAYLKALHGADEEDLSGWLEFFTDAMAREVSNVKEKVVLLARDTKLAKASGRVHLTERQERIVEFLQDYGLLQNRAFPKVFPGISEDSILRDLKVLMDAKIVVRRGSTKSSRYELR</sequence>
<proteinExistence type="predicted"/>
<evidence type="ECO:0000313" key="3">
    <source>
        <dbReference type="Proteomes" id="UP000176608"/>
    </source>
</evidence>
<accession>A0A1F4US78</accession>